<name>A0AAD6UAM1_9AGAR</name>
<keyword evidence="2" id="KW-0812">Transmembrane</keyword>
<feature type="transmembrane region" description="Helical" evidence="2">
    <location>
        <begin position="288"/>
        <end position="318"/>
    </location>
</feature>
<organism evidence="3 4">
    <name type="scientific">Mycena belliarum</name>
    <dbReference type="NCBI Taxonomy" id="1033014"/>
    <lineage>
        <taxon>Eukaryota</taxon>
        <taxon>Fungi</taxon>
        <taxon>Dikarya</taxon>
        <taxon>Basidiomycota</taxon>
        <taxon>Agaricomycotina</taxon>
        <taxon>Agaricomycetes</taxon>
        <taxon>Agaricomycetidae</taxon>
        <taxon>Agaricales</taxon>
        <taxon>Marasmiineae</taxon>
        <taxon>Mycenaceae</taxon>
        <taxon>Mycena</taxon>
    </lineage>
</organism>
<feature type="compositionally biased region" description="Polar residues" evidence="1">
    <location>
        <begin position="41"/>
        <end position="54"/>
    </location>
</feature>
<protein>
    <submittedName>
        <fullName evidence="3">Uncharacterized protein</fullName>
    </submittedName>
</protein>
<proteinExistence type="predicted"/>
<feature type="compositionally biased region" description="Polar residues" evidence="1">
    <location>
        <begin position="97"/>
        <end position="106"/>
    </location>
</feature>
<sequence>MSPSDPPPPMTPPVPPAAELDDPPPPYPSRGRRSRRPSRRQIQTGHHGQFSSTDSHSDYEALASSQPDSELEADQDATEATPFLPPRRIVTRPRSGSHPSVMSSTSVAPSLAQTLASIFQEDDEDEELGTEDSPVDGLLFSAGEIPENHSRPKGFWSRQAWRRYFRPMTQKVYFKALFHLYVVNFPFALAAFLFAVVFTVTGTTLLVAVPLGALLCFFNLLGVRTFSRGELALQTKYHGPLAYAAPYPPRPIFTRMRESNALGPPIPETSFYKNTYAMFRDPTSYQALFYFLVIKPSITLLLSLGLLVLGVPALVLIAPAPIAFRAIRKLGIWQANVAVEGLYLAVR</sequence>
<comment type="caution">
    <text evidence="3">The sequence shown here is derived from an EMBL/GenBank/DDBJ whole genome shotgun (WGS) entry which is preliminary data.</text>
</comment>
<reference evidence="3" key="1">
    <citation type="submission" date="2023-03" db="EMBL/GenBank/DDBJ databases">
        <title>Massive genome expansion in bonnet fungi (Mycena s.s.) driven by repeated elements and novel gene families across ecological guilds.</title>
        <authorList>
            <consortium name="Lawrence Berkeley National Laboratory"/>
            <person name="Harder C.B."/>
            <person name="Miyauchi S."/>
            <person name="Viragh M."/>
            <person name="Kuo A."/>
            <person name="Thoen E."/>
            <person name="Andreopoulos B."/>
            <person name="Lu D."/>
            <person name="Skrede I."/>
            <person name="Drula E."/>
            <person name="Henrissat B."/>
            <person name="Morin E."/>
            <person name="Kohler A."/>
            <person name="Barry K."/>
            <person name="LaButti K."/>
            <person name="Morin E."/>
            <person name="Salamov A."/>
            <person name="Lipzen A."/>
            <person name="Mereny Z."/>
            <person name="Hegedus B."/>
            <person name="Baldrian P."/>
            <person name="Stursova M."/>
            <person name="Weitz H."/>
            <person name="Taylor A."/>
            <person name="Grigoriev I.V."/>
            <person name="Nagy L.G."/>
            <person name="Martin F."/>
            <person name="Kauserud H."/>
        </authorList>
    </citation>
    <scope>NUCLEOTIDE SEQUENCE</scope>
    <source>
        <strain evidence="3">CBHHK173m</strain>
    </source>
</reference>
<gene>
    <name evidence="3" type="ORF">B0H15DRAFT_778846</name>
</gene>
<evidence type="ECO:0000313" key="3">
    <source>
        <dbReference type="EMBL" id="KAJ7090861.1"/>
    </source>
</evidence>
<evidence type="ECO:0000256" key="2">
    <source>
        <dbReference type="SAM" id="Phobius"/>
    </source>
</evidence>
<dbReference type="AlphaFoldDB" id="A0AAD6UAM1"/>
<feature type="transmembrane region" description="Helical" evidence="2">
    <location>
        <begin position="172"/>
        <end position="198"/>
    </location>
</feature>
<feature type="transmembrane region" description="Helical" evidence="2">
    <location>
        <begin position="204"/>
        <end position="223"/>
    </location>
</feature>
<keyword evidence="2" id="KW-1133">Transmembrane helix</keyword>
<dbReference type="Proteomes" id="UP001222325">
    <property type="component" value="Unassembled WGS sequence"/>
</dbReference>
<feature type="compositionally biased region" description="Basic residues" evidence="1">
    <location>
        <begin position="30"/>
        <end position="39"/>
    </location>
</feature>
<feature type="compositionally biased region" description="Pro residues" evidence="1">
    <location>
        <begin position="1"/>
        <end position="16"/>
    </location>
</feature>
<evidence type="ECO:0000313" key="4">
    <source>
        <dbReference type="Proteomes" id="UP001222325"/>
    </source>
</evidence>
<dbReference type="EMBL" id="JARJCN010000021">
    <property type="protein sequence ID" value="KAJ7090861.1"/>
    <property type="molecule type" value="Genomic_DNA"/>
</dbReference>
<feature type="region of interest" description="Disordered" evidence="1">
    <location>
        <begin position="1"/>
        <end position="106"/>
    </location>
</feature>
<keyword evidence="4" id="KW-1185">Reference proteome</keyword>
<accession>A0AAD6UAM1</accession>
<keyword evidence="2" id="KW-0472">Membrane</keyword>
<evidence type="ECO:0000256" key="1">
    <source>
        <dbReference type="SAM" id="MobiDB-lite"/>
    </source>
</evidence>